<dbReference type="Proteomes" id="UP000032101">
    <property type="component" value="Unassembled WGS sequence"/>
</dbReference>
<evidence type="ECO:0000313" key="3">
    <source>
        <dbReference type="Proteomes" id="UP000032101"/>
    </source>
</evidence>
<organism evidence="2 3">
    <name type="scientific">Pseudomonas fluorescens</name>
    <dbReference type="NCBI Taxonomy" id="294"/>
    <lineage>
        <taxon>Bacteria</taxon>
        <taxon>Pseudomonadati</taxon>
        <taxon>Pseudomonadota</taxon>
        <taxon>Gammaproteobacteria</taxon>
        <taxon>Pseudomonadales</taxon>
        <taxon>Pseudomonadaceae</taxon>
        <taxon>Pseudomonas</taxon>
    </lineage>
</organism>
<evidence type="ECO:0000313" key="2">
    <source>
        <dbReference type="EMBL" id="KIQ59914.1"/>
    </source>
</evidence>
<sequence length="204" mass="22371">MYNRNGFDQAIRRPRFNPQSRRQSLDALAVDGVDVDHRRQAQARQHAAGLDMHGMGRAVLDRHRLGVVFTMIDKGSDFMNFLMQATAKGYVHFLETAADPQHRDACLDGGADQRQGGGIACRIMSSARRTGRAMVVKRFYIGRRAGKENTVQGVQNNGRGEQIRQGRNQHGQALGGCRDSPGIFIAADVIRMQAQLPGAGGDAD</sequence>
<protein>
    <submittedName>
        <fullName evidence="2">Uncharacterized protein</fullName>
    </submittedName>
</protein>
<comment type="caution">
    <text evidence="2">The sequence shown here is derived from an EMBL/GenBank/DDBJ whole genome shotgun (WGS) entry which is preliminary data.</text>
</comment>
<proteinExistence type="predicted"/>
<gene>
    <name evidence="2" type="ORF">RL74_08200</name>
</gene>
<name>A0A0D0PC90_PSEFL</name>
<reference evidence="2 3" key="1">
    <citation type="submission" date="2015-01" db="EMBL/GenBank/DDBJ databases">
        <title>Draft Genome Sequence of the Biocontrol and Plant Growth-Promoting Rhizobacteria (PGPR) Pseudomonas fluorescens UM270.</title>
        <authorList>
            <person name="Hernandez-Salmeron J.E."/>
            <person name="Santoyo G."/>
            <person name="Moreno-Hagelsieb G."/>
            <person name="Hernandez-Leon R."/>
        </authorList>
    </citation>
    <scope>NUCLEOTIDE SEQUENCE [LARGE SCALE GENOMIC DNA]</scope>
    <source>
        <strain evidence="2 3">UM270</strain>
    </source>
</reference>
<feature type="region of interest" description="Disordered" evidence="1">
    <location>
        <begin position="1"/>
        <end position="22"/>
    </location>
</feature>
<accession>A0A0D0PC90</accession>
<dbReference type="EMBL" id="JXNZ01000053">
    <property type="protein sequence ID" value="KIQ59914.1"/>
    <property type="molecule type" value="Genomic_DNA"/>
</dbReference>
<evidence type="ECO:0000256" key="1">
    <source>
        <dbReference type="SAM" id="MobiDB-lite"/>
    </source>
</evidence>
<dbReference type="AlphaFoldDB" id="A0A0D0PC90"/>